<dbReference type="Gene3D" id="1.10.510.10">
    <property type="entry name" value="Transferase(Phosphotransferase) domain 1"/>
    <property type="match status" value="1"/>
</dbReference>
<dbReference type="Pfam" id="PF07714">
    <property type="entry name" value="PK_Tyr_Ser-Thr"/>
    <property type="match status" value="1"/>
</dbReference>
<organism evidence="2 3">
    <name type="scientific">Mycena albidolilacea</name>
    <dbReference type="NCBI Taxonomy" id="1033008"/>
    <lineage>
        <taxon>Eukaryota</taxon>
        <taxon>Fungi</taxon>
        <taxon>Dikarya</taxon>
        <taxon>Basidiomycota</taxon>
        <taxon>Agaricomycotina</taxon>
        <taxon>Agaricomycetes</taxon>
        <taxon>Agaricomycetidae</taxon>
        <taxon>Agaricales</taxon>
        <taxon>Marasmiineae</taxon>
        <taxon>Mycenaceae</taxon>
        <taxon>Mycena</taxon>
    </lineage>
</organism>
<keyword evidence="3" id="KW-1185">Reference proteome</keyword>
<dbReference type="InterPro" id="IPR011009">
    <property type="entry name" value="Kinase-like_dom_sf"/>
</dbReference>
<name>A0AAD7ESX2_9AGAR</name>
<dbReference type="AlphaFoldDB" id="A0AAD7ESX2"/>
<evidence type="ECO:0000313" key="2">
    <source>
        <dbReference type="EMBL" id="KAJ7348254.1"/>
    </source>
</evidence>
<dbReference type="GO" id="GO:0005524">
    <property type="term" value="F:ATP binding"/>
    <property type="evidence" value="ECO:0007669"/>
    <property type="project" value="InterPro"/>
</dbReference>
<reference evidence="2" key="1">
    <citation type="submission" date="2023-03" db="EMBL/GenBank/DDBJ databases">
        <title>Massive genome expansion in bonnet fungi (Mycena s.s.) driven by repeated elements and novel gene families across ecological guilds.</title>
        <authorList>
            <consortium name="Lawrence Berkeley National Laboratory"/>
            <person name="Harder C.B."/>
            <person name="Miyauchi S."/>
            <person name="Viragh M."/>
            <person name="Kuo A."/>
            <person name="Thoen E."/>
            <person name="Andreopoulos B."/>
            <person name="Lu D."/>
            <person name="Skrede I."/>
            <person name="Drula E."/>
            <person name="Henrissat B."/>
            <person name="Morin E."/>
            <person name="Kohler A."/>
            <person name="Barry K."/>
            <person name="LaButti K."/>
            <person name="Morin E."/>
            <person name="Salamov A."/>
            <person name="Lipzen A."/>
            <person name="Mereny Z."/>
            <person name="Hegedus B."/>
            <person name="Baldrian P."/>
            <person name="Stursova M."/>
            <person name="Weitz H."/>
            <person name="Taylor A."/>
            <person name="Grigoriev I.V."/>
            <person name="Nagy L.G."/>
            <person name="Martin F."/>
            <person name="Kauserud H."/>
        </authorList>
    </citation>
    <scope>NUCLEOTIDE SEQUENCE</scope>
    <source>
        <strain evidence="2">CBHHK002</strain>
    </source>
</reference>
<dbReference type="PROSITE" id="PS50011">
    <property type="entry name" value="PROTEIN_KINASE_DOM"/>
    <property type="match status" value="1"/>
</dbReference>
<dbReference type="InterPro" id="IPR000719">
    <property type="entry name" value="Prot_kinase_dom"/>
</dbReference>
<gene>
    <name evidence="2" type="ORF">DFH08DRAFT_778823</name>
</gene>
<dbReference type="Proteomes" id="UP001218218">
    <property type="component" value="Unassembled WGS sequence"/>
</dbReference>
<evidence type="ECO:0000313" key="3">
    <source>
        <dbReference type="Proteomes" id="UP001218218"/>
    </source>
</evidence>
<evidence type="ECO:0000259" key="1">
    <source>
        <dbReference type="PROSITE" id="PS50011"/>
    </source>
</evidence>
<comment type="caution">
    <text evidence="2">The sequence shown here is derived from an EMBL/GenBank/DDBJ whole genome shotgun (WGS) entry which is preliminary data.</text>
</comment>
<sequence>MRLCRTYGLHPTCFALTGVEQIGEHPMAAGGVADIYKGLSRGQCVSIKASRPFNNNIPAVIKQLGHGSLIWRQLPCHPNLPPSPGPSHFHRELAIVSPWMENGNIEEYLDKKPSDTPPFPDLILVLKILDVALGLEFLHVSNVVHGDLQPVSPYSNYCSPAMICTTQHPYNSLGSGLYFLFRCLFDGWIRLPL</sequence>
<proteinExistence type="predicted"/>
<feature type="domain" description="Protein kinase" evidence="1">
    <location>
        <begin position="21"/>
        <end position="193"/>
    </location>
</feature>
<dbReference type="EMBL" id="JARIHO010000017">
    <property type="protein sequence ID" value="KAJ7348254.1"/>
    <property type="molecule type" value="Genomic_DNA"/>
</dbReference>
<protein>
    <recommendedName>
        <fullName evidence="1">Protein kinase domain-containing protein</fullName>
    </recommendedName>
</protein>
<dbReference type="InterPro" id="IPR001245">
    <property type="entry name" value="Ser-Thr/Tyr_kinase_cat_dom"/>
</dbReference>
<accession>A0AAD7ESX2</accession>
<dbReference type="SUPFAM" id="SSF56112">
    <property type="entry name" value="Protein kinase-like (PK-like)"/>
    <property type="match status" value="1"/>
</dbReference>
<dbReference type="GO" id="GO:0004672">
    <property type="term" value="F:protein kinase activity"/>
    <property type="evidence" value="ECO:0007669"/>
    <property type="project" value="InterPro"/>
</dbReference>